<gene>
    <name evidence="1" type="ORF">NGRA_3183</name>
</gene>
<keyword evidence="2" id="KW-1185">Reference proteome</keyword>
<dbReference type="Proteomes" id="UP000740883">
    <property type="component" value="Unassembled WGS sequence"/>
</dbReference>
<organism evidence="1 2">
    <name type="scientific">Nosema granulosis</name>
    <dbReference type="NCBI Taxonomy" id="83296"/>
    <lineage>
        <taxon>Eukaryota</taxon>
        <taxon>Fungi</taxon>
        <taxon>Fungi incertae sedis</taxon>
        <taxon>Microsporidia</taxon>
        <taxon>Nosematidae</taxon>
        <taxon>Nosema</taxon>
    </lineage>
</organism>
<dbReference type="EMBL" id="SBJO01000643">
    <property type="protein sequence ID" value="KAF9758268.1"/>
    <property type="molecule type" value="Genomic_DNA"/>
</dbReference>
<evidence type="ECO:0000313" key="2">
    <source>
        <dbReference type="Proteomes" id="UP000740883"/>
    </source>
</evidence>
<dbReference type="OrthoDB" id="2198688at2759"/>
<protein>
    <submittedName>
        <fullName evidence="1">Uncharacterized protein</fullName>
    </submittedName>
</protein>
<name>A0A9P6GYG9_9MICR</name>
<comment type="caution">
    <text evidence="1">The sequence shown here is derived from an EMBL/GenBank/DDBJ whole genome shotgun (WGS) entry which is preliminary data.</text>
</comment>
<sequence length="99" mass="11233">NSITEHSHSYYNMATVANGIRDFQGNSDEDVNIWLRNVLLITNLMNFTEQDTLRLIVMKLRNTALSWASETLQQCSGSIKLEHFLGLLKNGSQTDTEQS</sequence>
<accession>A0A9P6GYG9</accession>
<evidence type="ECO:0000313" key="1">
    <source>
        <dbReference type="EMBL" id="KAF9758268.1"/>
    </source>
</evidence>
<feature type="non-terminal residue" evidence="1">
    <location>
        <position position="1"/>
    </location>
</feature>
<reference evidence="1 2" key="1">
    <citation type="journal article" date="2020" name="Genome Biol. Evol.">
        <title>Comparative genomics of strictly vertically transmitted, feminizing microsporidia endosymbionts of amphipod crustaceans.</title>
        <authorList>
            <person name="Cormier A."/>
            <person name="Chebbi M.A."/>
            <person name="Giraud I."/>
            <person name="Wattier R."/>
            <person name="Teixeira M."/>
            <person name="Gilbert C."/>
            <person name="Rigaud T."/>
            <person name="Cordaux R."/>
        </authorList>
    </citation>
    <scope>NUCLEOTIDE SEQUENCE [LARGE SCALE GENOMIC DNA]</scope>
    <source>
        <strain evidence="1 2">Ou3-Ou53</strain>
    </source>
</reference>
<proteinExistence type="predicted"/>
<dbReference type="AlphaFoldDB" id="A0A9P6GYG9"/>